<feature type="domain" description="Acyl-CoA dehydrogenase/oxidase N-terminal" evidence="12">
    <location>
        <begin position="118"/>
        <end position="222"/>
    </location>
</feature>
<feature type="domain" description="Acyl-CoA dehydrogenase/oxidase C-terminal" evidence="10">
    <location>
        <begin position="335"/>
        <end position="458"/>
    </location>
</feature>
<comment type="subcellular location">
    <subcellularLocation>
        <location evidence="2">Mitochondrion matrix</location>
    </subcellularLocation>
</comment>
<keyword evidence="5 9" id="KW-0274">FAD</keyword>
<dbReference type="FunFam" id="2.40.110.10:FF:000008">
    <property type="entry name" value="Glutaryl-CoA dehydrogenase, mitochondrial"/>
    <property type="match status" value="1"/>
</dbReference>
<dbReference type="PANTHER" id="PTHR42807:SF1">
    <property type="entry name" value="GLUTARYL-COA DEHYDROGENASE, MITOCHONDRIAL"/>
    <property type="match status" value="1"/>
</dbReference>
<evidence type="ECO:0000256" key="5">
    <source>
        <dbReference type="ARBA" id="ARBA00022827"/>
    </source>
</evidence>
<dbReference type="GO" id="GO:0005759">
    <property type="term" value="C:mitochondrial matrix"/>
    <property type="evidence" value="ECO:0007669"/>
    <property type="project" value="UniProtKB-SubCell"/>
</dbReference>
<dbReference type="OrthoDB" id="435240at2759"/>
<keyword evidence="4 9" id="KW-0285">Flavoprotein</keyword>
<dbReference type="PANTHER" id="PTHR42807">
    <property type="entry name" value="GLUTARYL-COA DEHYDROGENASE, MITOCHONDRIAL"/>
    <property type="match status" value="1"/>
</dbReference>
<dbReference type="InterPro" id="IPR009075">
    <property type="entry name" value="AcylCo_DH/oxidase_C"/>
</dbReference>
<accession>A0A238FKA3</accession>
<dbReference type="Gene3D" id="2.40.110.10">
    <property type="entry name" value="Butyryl-CoA Dehydrogenase, subunit A, domain 2"/>
    <property type="match status" value="1"/>
</dbReference>
<proteinExistence type="inferred from homology"/>
<organism evidence="13 14">
    <name type="scientific">Microbotryum intermedium</name>
    <dbReference type="NCBI Taxonomy" id="269621"/>
    <lineage>
        <taxon>Eukaryota</taxon>
        <taxon>Fungi</taxon>
        <taxon>Dikarya</taxon>
        <taxon>Basidiomycota</taxon>
        <taxon>Pucciniomycotina</taxon>
        <taxon>Microbotryomycetes</taxon>
        <taxon>Microbotryales</taxon>
        <taxon>Microbotryaceae</taxon>
        <taxon>Microbotryum</taxon>
    </lineage>
</organism>
<dbReference type="Pfam" id="PF02771">
    <property type="entry name" value="Acyl-CoA_dh_N"/>
    <property type="match status" value="1"/>
</dbReference>
<reference evidence="14" key="1">
    <citation type="submission" date="2016-09" db="EMBL/GenBank/DDBJ databases">
        <authorList>
            <person name="Jeantristanb JTB J.-T."/>
            <person name="Ricardo R."/>
        </authorList>
    </citation>
    <scope>NUCLEOTIDE SEQUENCE [LARGE SCALE GENOMIC DNA]</scope>
</reference>
<dbReference type="Proteomes" id="UP000198372">
    <property type="component" value="Unassembled WGS sequence"/>
</dbReference>
<evidence type="ECO:0000256" key="1">
    <source>
        <dbReference type="ARBA" id="ARBA00001974"/>
    </source>
</evidence>
<evidence type="ECO:0000256" key="6">
    <source>
        <dbReference type="ARBA" id="ARBA00022946"/>
    </source>
</evidence>
<dbReference type="InterPro" id="IPR006091">
    <property type="entry name" value="Acyl-CoA_Oxase/DH_mid-dom"/>
</dbReference>
<evidence type="ECO:0000313" key="13">
    <source>
        <dbReference type="EMBL" id="SCV72571.1"/>
    </source>
</evidence>
<keyword evidence="7 9" id="KW-0560">Oxidoreductase</keyword>
<dbReference type="AlphaFoldDB" id="A0A238FKA3"/>
<keyword evidence="6" id="KW-0809">Transit peptide</keyword>
<evidence type="ECO:0000259" key="10">
    <source>
        <dbReference type="Pfam" id="PF00441"/>
    </source>
</evidence>
<dbReference type="InterPro" id="IPR009100">
    <property type="entry name" value="AcylCoA_DH/oxidase_NM_dom_sf"/>
</dbReference>
<evidence type="ECO:0000256" key="2">
    <source>
        <dbReference type="ARBA" id="ARBA00004305"/>
    </source>
</evidence>
<dbReference type="GO" id="GO:0000062">
    <property type="term" value="F:fatty-acyl-CoA binding"/>
    <property type="evidence" value="ECO:0007669"/>
    <property type="project" value="TreeGrafter"/>
</dbReference>
<feature type="domain" description="Acyl-CoA oxidase/dehydrogenase middle" evidence="11">
    <location>
        <begin position="226"/>
        <end position="318"/>
    </location>
</feature>
<keyword evidence="14" id="KW-1185">Reference proteome</keyword>
<dbReference type="GO" id="GO:0005743">
    <property type="term" value="C:mitochondrial inner membrane"/>
    <property type="evidence" value="ECO:0007669"/>
    <property type="project" value="TreeGrafter"/>
</dbReference>
<dbReference type="InterPro" id="IPR036250">
    <property type="entry name" value="AcylCo_DH-like_C"/>
</dbReference>
<dbReference type="FunFam" id="1.10.540.10:FF:000003">
    <property type="entry name" value="glutaryl-CoA dehydrogenase, mitochondrial"/>
    <property type="match status" value="1"/>
</dbReference>
<dbReference type="InterPro" id="IPR046373">
    <property type="entry name" value="Acyl-CoA_Oxase/DH_mid-dom_sf"/>
</dbReference>
<dbReference type="SUPFAM" id="SSF56645">
    <property type="entry name" value="Acyl-CoA dehydrogenase NM domain-like"/>
    <property type="match status" value="1"/>
</dbReference>
<dbReference type="InterPro" id="IPR052033">
    <property type="entry name" value="Glutaryl-CoA_DH_mitochondrial"/>
</dbReference>
<dbReference type="GO" id="GO:0004361">
    <property type="term" value="F:glutaryl-CoA dehydrogenase activity"/>
    <property type="evidence" value="ECO:0007669"/>
    <property type="project" value="TreeGrafter"/>
</dbReference>
<evidence type="ECO:0000259" key="12">
    <source>
        <dbReference type="Pfam" id="PF02771"/>
    </source>
</evidence>
<evidence type="ECO:0000259" key="11">
    <source>
        <dbReference type="Pfam" id="PF02770"/>
    </source>
</evidence>
<comment type="cofactor">
    <cofactor evidence="1 9">
        <name>FAD</name>
        <dbReference type="ChEBI" id="CHEBI:57692"/>
    </cofactor>
</comment>
<dbReference type="GO" id="GO:0033539">
    <property type="term" value="P:fatty acid beta-oxidation using acyl-CoA dehydrogenase"/>
    <property type="evidence" value="ECO:0007669"/>
    <property type="project" value="TreeGrafter"/>
</dbReference>
<name>A0A238FKA3_9BASI</name>
<dbReference type="STRING" id="269621.A0A238FKA3"/>
<comment type="similarity">
    <text evidence="3 9">Belongs to the acyl-CoA dehydrogenase family.</text>
</comment>
<dbReference type="InterPro" id="IPR013786">
    <property type="entry name" value="AcylCoA_DH/ox_N"/>
</dbReference>
<dbReference type="EMBL" id="FMSP01000009">
    <property type="protein sequence ID" value="SCV72571.1"/>
    <property type="molecule type" value="Genomic_DNA"/>
</dbReference>
<evidence type="ECO:0000256" key="9">
    <source>
        <dbReference type="RuleBase" id="RU362125"/>
    </source>
</evidence>
<evidence type="ECO:0000256" key="8">
    <source>
        <dbReference type="ARBA" id="ARBA00023128"/>
    </source>
</evidence>
<dbReference type="Gene3D" id="1.20.140.10">
    <property type="entry name" value="Butyryl-CoA Dehydrogenase, subunit A, domain 3"/>
    <property type="match status" value="1"/>
</dbReference>
<keyword evidence="8" id="KW-0496">Mitochondrion</keyword>
<dbReference type="GO" id="GO:0046949">
    <property type="term" value="P:fatty-acyl-CoA biosynthetic process"/>
    <property type="evidence" value="ECO:0007669"/>
    <property type="project" value="TreeGrafter"/>
</dbReference>
<dbReference type="SUPFAM" id="SSF47203">
    <property type="entry name" value="Acyl-CoA dehydrogenase C-terminal domain-like"/>
    <property type="match status" value="1"/>
</dbReference>
<dbReference type="Pfam" id="PF02770">
    <property type="entry name" value="Acyl-CoA_dh_M"/>
    <property type="match status" value="1"/>
</dbReference>
<evidence type="ECO:0000256" key="4">
    <source>
        <dbReference type="ARBA" id="ARBA00022630"/>
    </source>
</evidence>
<evidence type="ECO:0000256" key="3">
    <source>
        <dbReference type="ARBA" id="ARBA00009347"/>
    </source>
</evidence>
<evidence type="ECO:0000313" key="14">
    <source>
        <dbReference type="Proteomes" id="UP000198372"/>
    </source>
</evidence>
<gene>
    <name evidence="13" type="ORF">BQ2448_4108</name>
</gene>
<evidence type="ECO:0000256" key="7">
    <source>
        <dbReference type="ARBA" id="ARBA00023002"/>
    </source>
</evidence>
<dbReference type="GO" id="GO:0050660">
    <property type="term" value="F:flavin adenine dinucleotide binding"/>
    <property type="evidence" value="ECO:0007669"/>
    <property type="project" value="InterPro"/>
</dbReference>
<sequence length="494" mass="53902">MFAVVPKTQLLRSIAARSYASQAAQATQAAMQPIVENKPGSQFAPFQWQDPLKIESTLLSEDEQSIMSVSRLRQSGRRASRQTAGRRHETRVDSVTVQLNRGRTFPVPVLSNLLNSHRETAREYCKEQLAPRVLEAYRNENFDREILSEMGELGLLGATIKTHGCAGISSVGYGLIAREVERIDSGYRSAMSVQSSLVMHPINAFGSQELKDKFLPDLAKGKKVGCFGLTEPDHGSDPAGMTTEASEVDGGFSLTGAKTWISNSPIADVFVVWAKCKWDGKIRGFVMEKGMKGLSAPQIKNKLSLRASITGSIFMDGVKVPHGNVLDVTGLKGPFSCLNNARFGISFGVIGALEEAIELSRAYALERKQFGKPIASFQLIQKKLADASSEAALGLIASIQLGRLKDSGNWSPEMVSLMKRNNCYKATENTRTLMEIFGGNACADEYHIARIASNLHTVSTYEVLSFWSVGLWAGTYDVHGLILGRAITGIQAFQ</sequence>
<protein>
    <submittedName>
        <fullName evidence="13">BQ2448_4108 protein</fullName>
    </submittedName>
</protein>
<dbReference type="InterPro" id="IPR037069">
    <property type="entry name" value="AcylCoA_DH/ox_N_sf"/>
</dbReference>
<dbReference type="Pfam" id="PF00441">
    <property type="entry name" value="Acyl-CoA_dh_1"/>
    <property type="match status" value="1"/>
</dbReference>
<dbReference type="Gene3D" id="1.10.540.10">
    <property type="entry name" value="Acyl-CoA dehydrogenase/oxidase, N-terminal domain"/>
    <property type="match status" value="1"/>
</dbReference>